<evidence type="ECO:0000313" key="1">
    <source>
        <dbReference type="EMBL" id="TDQ08431.1"/>
    </source>
</evidence>
<organism evidence="1 2">
    <name type="scientific">Pedobacter metabolipauper</name>
    <dbReference type="NCBI Taxonomy" id="425513"/>
    <lineage>
        <taxon>Bacteria</taxon>
        <taxon>Pseudomonadati</taxon>
        <taxon>Bacteroidota</taxon>
        <taxon>Sphingobacteriia</taxon>
        <taxon>Sphingobacteriales</taxon>
        <taxon>Sphingobacteriaceae</taxon>
        <taxon>Pedobacter</taxon>
    </lineage>
</organism>
<dbReference type="Proteomes" id="UP000295620">
    <property type="component" value="Unassembled WGS sequence"/>
</dbReference>
<proteinExistence type="predicted"/>
<gene>
    <name evidence="1" type="ORF">ATK78_2944</name>
</gene>
<protein>
    <recommendedName>
        <fullName evidence="3">YjbR protein</fullName>
    </recommendedName>
</protein>
<dbReference type="EMBL" id="SNYC01000005">
    <property type="protein sequence ID" value="TDQ08431.1"/>
    <property type="molecule type" value="Genomic_DNA"/>
</dbReference>
<name>A0A4R6SVP0_9SPHI</name>
<dbReference type="AlphaFoldDB" id="A0A4R6SVP0"/>
<dbReference type="OrthoDB" id="954305at2"/>
<comment type="caution">
    <text evidence="1">The sequence shown here is derived from an EMBL/GenBank/DDBJ whole genome shotgun (WGS) entry which is preliminary data.</text>
</comment>
<reference evidence="1 2" key="1">
    <citation type="submission" date="2019-03" db="EMBL/GenBank/DDBJ databases">
        <title>Genomic Encyclopedia of Archaeal and Bacterial Type Strains, Phase II (KMG-II): from individual species to whole genera.</title>
        <authorList>
            <person name="Goeker M."/>
        </authorList>
    </citation>
    <scope>NUCLEOTIDE SEQUENCE [LARGE SCALE GENOMIC DNA]</scope>
    <source>
        <strain evidence="1 2">DSM 19035</strain>
    </source>
</reference>
<keyword evidence="2" id="KW-1185">Reference proteome</keyword>
<dbReference type="RefSeq" id="WP_133576800.1">
    <property type="nucleotide sequence ID" value="NZ_SNYC01000005.1"/>
</dbReference>
<accession>A0A4R6SVP0</accession>
<sequence length="114" mass="13257">MKIFNFNPADFEPVRRIALQFPNASDSLSHYDTPSVKIKKNLLCRLNENGEWIVIRTDFDSRALFLEQYPESCFITPHYEKYPYICLQVNSYTTDLAKAILESGYLAITAKKKK</sequence>
<evidence type="ECO:0000313" key="2">
    <source>
        <dbReference type="Proteomes" id="UP000295620"/>
    </source>
</evidence>
<evidence type="ECO:0008006" key="3">
    <source>
        <dbReference type="Google" id="ProtNLM"/>
    </source>
</evidence>